<proteinExistence type="predicted"/>
<reference evidence="1 2" key="1">
    <citation type="journal article" date="2019" name="Sci. Rep.">
        <title>A high-quality genome of Eragrostis curvula grass provides insights into Poaceae evolution and supports new strategies to enhance forage quality.</title>
        <authorList>
            <person name="Carballo J."/>
            <person name="Santos B.A.C.M."/>
            <person name="Zappacosta D."/>
            <person name="Garbus I."/>
            <person name="Selva J.P."/>
            <person name="Gallo C.A."/>
            <person name="Diaz A."/>
            <person name="Albertini E."/>
            <person name="Caccamo M."/>
            <person name="Echenique V."/>
        </authorList>
    </citation>
    <scope>NUCLEOTIDE SEQUENCE [LARGE SCALE GENOMIC DNA]</scope>
    <source>
        <strain evidence="2">cv. Victoria</strain>
        <tissue evidence="1">Leaf</tissue>
    </source>
</reference>
<dbReference type="AlphaFoldDB" id="A0A5J9TAZ2"/>
<accession>A0A5J9TAZ2</accession>
<dbReference type="EMBL" id="RWGY01000039">
    <property type="protein sequence ID" value="TVU08514.1"/>
    <property type="molecule type" value="Genomic_DNA"/>
</dbReference>
<sequence>MLCLTGNDNRVEKECTLLRNQLQMTCIKSRRFLPSLPTSQVVQPLMVTLNPLFLRKMLEVLRGGIAKG</sequence>
<evidence type="ECO:0000313" key="2">
    <source>
        <dbReference type="Proteomes" id="UP000324897"/>
    </source>
</evidence>
<evidence type="ECO:0000313" key="1">
    <source>
        <dbReference type="EMBL" id="TVU08514.1"/>
    </source>
</evidence>
<gene>
    <name evidence="1" type="ORF">EJB05_41919</name>
</gene>
<keyword evidence="2" id="KW-1185">Reference proteome</keyword>
<organism evidence="1 2">
    <name type="scientific">Eragrostis curvula</name>
    <name type="common">weeping love grass</name>
    <dbReference type="NCBI Taxonomy" id="38414"/>
    <lineage>
        <taxon>Eukaryota</taxon>
        <taxon>Viridiplantae</taxon>
        <taxon>Streptophyta</taxon>
        <taxon>Embryophyta</taxon>
        <taxon>Tracheophyta</taxon>
        <taxon>Spermatophyta</taxon>
        <taxon>Magnoliopsida</taxon>
        <taxon>Liliopsida</taxon>
        <taxon>Poales</taxon>
        <taxon>Poaceae</taxon>
        <taxon>PACMAD clade</taxon>
        <taxon>Chloridoideae</taxon>
        <taxon>Eragrostideae</taxon>
        <taxon>Eragrostidinae</taxon>
        <taxon>Eragrostis</taxon>
    </lineage>
</organism>
<protein>
    <submittedName>
        <fullName evidence="1">Uncharacterized protein</fullName>
    </submittedName>
</protein>
<comment type="caution">
    <text evidence="1">The sequence shown here is derived from an EMBL/GenBank/DDBJ whole genome shotgun (WGS) entry which is preliminary data.</text>
</comment>
<dbReference type="Proteomes" id="UP000324897">
    <property type="component" value="Chromosome 3"/>
</dbReference>
<name>A0A5J9TAZ2_9POAL</name>
<dbReference type="Gramene" id="TVU08514">
    <property type="protein sequence ID" value="TVU08514"/>
    <property type="gene ID" value="EJB05_41919"/>
</dbReference>